<dbReference type="Proteomes" id="UP001054252">
    <property type="component" value="Unassembled WGS sequence"/>
</dbReference>
<comment type="caution">
    <text evidence="2">The sequence shown here is derived from an EMBL/GenBank/DDBJ whole genome shotgun (WGS) entry which is preliminary data.</text>
</comment>
<gene>
    <name evidence="2" type="ORF">SLEP1_g40672</name>
</gene>
<sequence length="99" mass="11730">MIEEVKKRNRIAGNFSRLGWRNIVQGLKEKIGRDYTDPQLKKKYQSLRKRHRKLTLTVLIQEIGIDYNSCTGDVNASEDVWETLRRGHSLATEFWKQRI</sequence>
<dbReference type="EMBL" id="BPVZ01000094">
    <property type="protein sequence ID" value="GKV32036.1"/>
    <property type="molecule type" value="Genomic_DNA"/>
</dbReference>
<name>A0AAV5L515_9ROSI</name>
<protein>
    <recommendedName>
        <fullName evidence="1">Myb/SANT-like domain-containing protein</fullName>
    </recommendedName>
</protein>
<evidence type="ECO:0000313" key="2">
    <source>
        <dbReference type="EMBL" id="GKV32036.1"/>
    </source>
</evidence>
<feature type="domain" description="Myb/SANT-like" evidence="1">
    <location>
        <begin position="1"/>
        <end position="82"/>
    </location>
</feature>
<dbReference type="AlphaFoldDB" id="A0AAV5L515"/>
<evidence type="ECO:0000313" key="3">
    <source>
        <dbReference type="Proteomes" id="UP001054252"/>
    </source>
</evidence>
<organism evidence="2 3">
    <name type="scientific">Rubroshorea leprosula</name>
    <dbReference type="NCBI Taxonomy" id="152421"/>
    <lineage>
        <taxon>Eukaryota</taxon>
        <taxon>Viridiplantae</taxon>
        <taxon>Streptophyta</taxon>
        <taxon>Embryophyta</taxon>
        <taxon>Tracheophyta</taxon>
        <taxon>Spermatophyta</taxon>
        <taxon>Magnoliopsida</taxon>
        <taxon>eudicotyledons</taxon>
        <taxon>Gunneridae</taxon>
        <taxon>Pentapetalae</taxon>
        <taxon>rosids</taxon>
        <taxon>malvids</taxon>
        <taxon>Malvales</taxon>
        <taxon>Dipterocarpaceae</taxon>
        <taxon>Rubroshorea</taxon>
    </lineage>
</organism>
<dbReference type="Pfam" id="PF12776">
    <property type="entry name" value="Myb_DNA-bind_3"/>
    <property type="match status" value="1"/>
</dbReference>
<accession>A0AAV5L515</accession>
<reference evidence="2 3" key="1">
    <citation type="journal article" date="2021" name="Commun. Biol.">
        <title>The genome of Shorea leprosula (Dipterocarpaceae) highlights the ecological relevance of drought in aseasonal tropical rainforests.</title>
        <authorList>
            <person name="Ng K.K.S."/>
            <person name="Kobayashi M.J."/>
            <person name="Fawcett J.A."/>
            <person name="Hatakeyama M."/>
            <person name="Paape T."/>
            <person name="Ng C.H."/>
            <person name="Ang C.C."/>
            <person name="Tnah L.H."/>
            <person name="Lee C.T."/>
            <person name="Nishiyama T."/>
            <person name="Sese J."/>
            <person name="O'Brien M.J."/>
            <person name="Copetti D."/>
            <person name="Mohd Noor M.I."/>
            <person name="Ong R.C."/>
            <person name="Putra M."/>
            <person name="Sireger I.Z."/>
            <person name="Indrioko S."/>
            <person name="Kosugi Y."/>
            <person name="Izuno A."/>
            <person name="Isagi Y."/>
            <person name="Lee S.L."/>
            <person name="Shimizu K.K."/>
        </authorList>
    </citation>
    <scope>NUCLEOTIDE SEQUENCE [LARGE SCALE GENOMIC DNA]</scope>
    <source>
        <strain evidence="2">214</strain>
    </source>
</reference>
<keyword evidence="3" id="KW-1185">Reference proteome</keyword>
<dbReference type="PANTHER" id="PTHR47584:SF14">
    <property type="entry name" value="L10-INTERACTING MYB DOMAIN-CONTAINING PROTEIN-LIKE"/>
    <property type="match status" value="1"/>
</dbReference>
<dbReference type="InterPro" id="IPR024752">
    <property type="entry name" value="Myb/SANT-like_dom"/>
</dbReference>
<dbReference type="PANTHER" id="PTHR47584">
    <property type="match status" value="1"/>
</dbReference>
<dbReference type="InterPro" id="IPR045026">
    <property type="entry name" value="LIMYB"/>
</dbReference>
<proteinExistence type="predicted"/>
<evidence type="ECO:0000259" key="1">
    <source>
        <dbReference type="Pfam" id="PF12776"/>
    </source>
</evidence>